<reference evidence="3 4" key="1">
    <citation type="journal article" date="2020" name="ISME J.">
        <title>Uncovering the hidden diversity of litter-decomposition mechanisms in mushroom-forming fungi.</title>
        <authorList>
            <person name="Floudas D."/>
            <person name="Bentzer J."/>
            <person name="Ahren D."/>
            <person name="Johansson T."/>
            <person name="Persson P."/>
            <person name="Tunlid A."/>
        </authorList>
    </citation>
    <scope>NUCLEOTIDE SEQUENCE [LARGE SCALE GENOMIC DNA]</scope>
    <source>
        <strain evidence="3 4">CBS 101986</strain>
    </source>
</reference>
<evidence type="ECO:0000259" key="2">
    <source>
        <dbReference type="PROSITE" id="PS50837"/>
    </source>
</evidence>
<dbReference type="SUPFAM" id="SSF52540">
    <property type="entry name" value="P-loop containing nucleoside triphosphate hydrolases"/>
    <property type="match status" value="1"/>
</dbReference>
<sequence>MASKRRVTLLSVPCEEDNNSKENLSSSLTGSYPLELSILKNSNNIRIEKSLFNITTNTTNVNMIDGHVLDIIYERVAPNAILNSGGRADEVRCHPGTRAEVISVIERWISDAQNGLASPIFWLSGPAGGGKTAIVQTIAEQCKQRGVPHANFFFFRADHSRNNADSFVPTLLYQLLHFYPPMREAVSSILLAEPLVCETSLQEQLDLLLYTPFRSMHQSSHQPFVLLIDGLDECDWERKTSQRQILQALGKLVAHGDMPVIVLVASRAEPQIIMSFNQLASPPQSIFLDDKYCPEDDIRLFVTAEFEKIRAFHPHATLLDADWPSEAHILGIVRKSSGQFIYAATVMRFIAHSSAVPSLSLERVQGVLPATGNGPFSHLDAVYMHILNQAADRQATRDILASKFLDDFTATHTRLRYAPDFKFPTHGYEEDDDDDLTGIYREGTTHAIPPIKHFLNMYHCRYTWALLVSVISDLAALVELRHGRLVFHHASLVDFLRNASRSKEFYINIDRFTAKVVTSLLEQQHQEFYGMIILWPSITKQTLNALLRFIGKYLAWYLIPNLKRTTSNITNALLAVDLRVFNKAGIGETDLLEFLVSIARLYYPRDASSYKRILRQWITWAVNQNIIYNVSYSRVLKGMVCDLAKIHNVLVTSDVIPYRDRYILMATLKHRASRIFKNVYK</sequence>
<protein>
    <recommendedName>
        <fullName evidence="2">NACHT domain-containing protein</fullName>
    </recommendedName>
</protein>
<accession>A0A8H5B6W4</accession>
<name>A0A8H5B6W4_9AGAR</name>
<dbReference type="InterPro" id="IPR007111">
    <property type="entry name" value="NACHT_NTPase"/>
</dbReference>
<dbReference type="InterPro" id="IPR056884">
    <property type="entry name" value="NPHP3-like_N"/>
</dbReference>
<evidence type="ECO:0000313" key="3">
    <source>
        <dbReference type="EMBL" id="KAF5317664.1"/>
    </source>
</evidence>
<dbReference type="PANTHER" id="PTHR10039">
    <property type="entry name" value="AMELOGENIN"/>
    <property type="match status" value="1"/>
</dbReference>
<organism evidence="3 4">
    <name type="scientific">Psilocybe cf. subviscida</name>
    <dbReference type="NCBI Taxonomy" id="2480587"/>
    <lineage>
        <taxon>Eukaryota</taxon>
        <taxon>Fungi</taxon>
        <taxon>Dikarya</taxon>
        <taxon>Basidiomycota</taxon>
        <taxon>Agaricomycotina</taxon>
        <taxon>Agaricomycetes</taxon>
        <taxon>Agaricomycetidae</taxon>
        <taxon>Agaricales</taxon>
        <taxon>Agaricineae</taxon>
        <taxon>Strophariaceae</taxon>
        <taxon>Psilocybe</taxon>
    </lineage>
</organism>
<gene>
    <name evidence="3" type="ORF">D9619_012513</name>
</gene>
<dbReference type="EMBL" id="JAACJJ010000032">
    <property type="protein sequence ID" value="KAF5317664.1"/>
    <property type="molecule type" value="Genomic_DNA"/>
</dbReference>
<dbReference type="InterPro" id="IPR027417">
    <property type="entry name" value="P-loop_NTPase"/>
</dbReference>
<proteinExistence type="predicted"/>
<keyword evidence="4" id="KW-1185">Reference proteome</keyword>
<evidence type="ECO:0000313" key="4">
    <source>
        <dbReference type="Proteomes" id="UP000567179"/>
    </source>
</evidence>
<dbReference type="OrthoDB" id="21416at2759"/>
<comment type="caution">
    <text evidence="3">The sequence shown here is derived from an EMBL/GenBank/DDBJ whole genome shotgun (WGS) entry which is preliminary data.</text>
</comment>
<dbReference type="Proteomes" id="UP000567179">
    <property type="component" value="Unassembled WGS sequence"/>
</dbReference>
<dbReference type="Gene3D" id="3.40.50.300">
    <property type="entry name" value="P-loop containing nucleotide triphosphate hydrolases"/>
    <property type="match status" value="1"/>
</dbReference>
<feature type="domain" description="NACHT" evidence="2">
    <location>
        <begin position="119"/>
        <end position="249"/>
    </location>
</feature>
<keyword evidence="1" id="KW-0677">Repeat</keyword>
<evidence type="ECO:0000256" key="1">
    <source>
        <dbReference type="ARBA" id="ARBA00022737"/>
    </source>
</evidence>
<dbReference type="PANTHER" id="PTHR10039:SF14">
    <property type="entry name" value="NACHT DOMAIN-CONTAINING PROTEIN"/>
    <property type="match status" value="1"/>
</dbReference>
<dbReference type="PROSITE" id="PS50837">
    <property type="entry name" value="NACHT"/>
    <property type="match status" value="1"/>
</dbReference>
<dbReference type="Pfam" id="PF24883">
    <property type="entry name" value="NPHP3_N"/>
    <property type="match status" value="1"/>
</dbReference>
<dbReference type="AlphaFoldDB" id="A0A8H5B6W4"/>